<dbReference type="CDD" id="cd00896">
    <property type="entry name" value="PI3Kc_III"/>
    <property type="match status" value="1"/>
</dbReference>
<dbReference type="SMART" id="SM00449">
    <property type="entry name" value="SPRY"/>
    <property type="match status" value="1"/>
</dbReference>
<feature type="domain" description="PI3K/PI4K catalytic" evidence="9">
    <location>
        <begin position="730"/>
        <end position="996"/>
    </location>
</feature>
<dbReference type="Pfam" id="PF00454">
    <property type="entry name" value="PI3_PI4_kinase"/>
    <property type="match status" value="1"/>
</dbReference>
<name>A0AAD5LR18_PYTIN</name>
<evidence type="ECO:0000256" key="6">
    <source>
        <dbReference type="PROSITE-ProRule" id="PRU00091"/>
    </source>
</evidence>
<feature type="compositionally biased region" description="Low complexity" evidence="7">
    <location>
        <begin position="133"/>
        <end position="153"/>
    </location>
</feature>
<dbReference type="GO" id="GO:0034272">
    <property type="term" value="C:phosphatidylinositol 3-kinase complex, class III, type II"/>
    <property type="evidence" value="ECO:0007669"/>
    <property type="project" value="TreeGrafter"/>
</dbReference>
<dbReference type="GO" id="GO:0008270">
    <property type="term" value="F:zinc ion binding"/>
    <property type="evidence" value="ECO:0007669"/>
    <property type="project" value="UniProtKB-KW"/>
</dbReference>
<keyword evidence="1" id="KW-0808">Transferase</keyword>
<dbReference type="Gene3D" id="3.30.1010.10">
    <property type="entry name" value="Phosphatidylinositol 3-kinase Catalytic Subunit, Chain A, domain 4"/>
    <property type="match status" value="1"/>
</dbReference>
<comment type="caution">
    <text evidence="11">The sequence shown here is derived from an EMBL/GenBank/DDBJ whole genome shotgun (WGS) entry which is preliminary data.</text>
</comment>
<dbReference type="InterPro" id="IPR000306">
    <property type="entry name" value="Znf_FYVE"/>
</dbReference>
<evidence type="ECO:0000259" key="9">
    <source>
        <dbReference type="PROSITE" id="PS50290"/>
    </source>
</evidence>
<dbReference type="PROSITE" id="PS50178">
    <property type="entry name" value="ZF_FYVE"/>
    <property type="match status" value="1"/>
</dbReference>
<protein>
    <recommendedName>
        <fullName evidence="13">Phosphatidylinositol 3-kinase</fullName>
    </recommendedName>
</protein>
<dbReference type="PANTHER" id="PTHR10048">
    <property type="entry name" value="PHOSPHATIDYLINOSITOL KINASE"/>
    <property type="match status" value="1"/>
</dbReference>
<dbReference type="PROSITE" id="PS51545">
    <property type="entry name" value="PIK_HELICAL"/>
    <property type="match status" value="1"/>
</dbReference>
<dbReference type="EMBL" id="JAKCXM010000002">
    <property type="protein sequence ID" value="KAJ0409860.1"/>
    <property type="molecule type" value="Genomic_DNA"/>
</dbReference>
<keyword evidence="5" id="KW-0862">Zinc</keyword>
<dbReference type="InterPro" id="IPR043136">
    <property type="entry name" value="B30.2/SPRY_sf"/>
</dbReference>
<proteinExistence type="predicted"/>
<feature type="compositionally biased region" description="Low complexity" evidence="7">
    <location>
        <begin position="94"/>
        <end position="103"/>
    </location>
</feature>
<dbReference type="InterPro" id="IPR013320">
    <property type="entry name" value="ConA-like_dom_sf"/>
</dbReference>
<keyword evidence="4" id="KW-0418">Kinase</keyword>
<dbReference type="GO" id="GO:0000407">
    <property type="term" value="C:phagophore assembly site"/>
    <property type="evidence" value="ECO:0007669"/>
    <property type="project" value="TreeGrafter"/>
</dbReference>
<gene>
    <name evidence="11" type="ORF">P43SY_005754</name>
</gene>
<feature type="compositionally biased region" description="Acidic residues" evidence="7">
    <location>
        <begin position="76"/>
        <end position="86"/>
    </location>
</feature>
<evidence type="ECO:0000256" key="2">
    <source>
        <dbReference type="ARBA" id="ARBA00022723"/>
    </source>
</evidence>
<accession>A0AAD5LR18</accession>
<dbReference type="InterPro" id="IPR036047">
    <property type="entry name" value="F-box-like_dom_sf"/>
</dbReference>
<dbReference type="Proteomes" id="UP001209570">
    <property type="component" value="Unassembled WGS sequence"/>
</dbReference>
<reference evidence="11" key="1">
    <citation type="submission" date="2021-12" db="EMBL/GenBank/DDBJ databases">
        <title>Prjna785345.</title>
        <authorList>
            <person name="Rujirawat T."/>
            <person name="Krajaejun T."/>
        </authorList>
    </citation>
    <scope>NUCLEOTIDE SEQUENCE</scope>
    <source>
        <strain evidence="11">Pi057C3</strain>
    </source>
</reference>
<dbReference type="SMART" id="SM00064">
    <property type="entry name" value="FYVE"/>
    <property type="match status" value="1"/>
</dbReference>
<evidence type="ECO:0008006" key="13">
    <source>
        <dbReference type="Google" id="ProtNLM"/>
    </source>
</evidence>
<feature type="region of interest" description="Disordered" evidence="7">
    <location>
        <begin position="34"/>
        <end position="154"/>
    </location>
</feature>
<evidence type="ECO:0000256" key="3">
    <source>
        <dbReference type="ARBA" id="ARBA00022771"/>
    </source>
</evidence>
<dbReference type="CDD" id="cd12885">
    <property type="entry name" value="SPRY_RanBP_like"/>
    <property type="match status" value="1"/>
</dbReference>
<dbReference type="InterPro" id="IPR003877">
    <property type="entry name" value="SPRY_dom"/>
</dbReference>
<dbReference type="GO" id="GO:0006897">
    <property type="term" value="P:endocytosis"/>
    <property type="evidence" value="ECO:0007669"/>
    <property type="project" value="TreeGrafter"/>
</dbReference>
<dbReference type="FunFam" id="1.10.1070.11:FF:000035">
    <property type="entry name" value="Phosphatidylinositol kinase (PIK-D)"/>
    <property type="match status" value="1"/>
</dbReference>
<dbReference type="InterPro" id="IPR001810">
    <property type="entry name" value="F-box_dom"/>
</dbReference>
<dbReference type="SUPFAM" id="SSF81383">
    <property type="entry name" value="F-box domain"/>
    <property type="match status" value="1"/>
</dbReference>
<evidence type="ECO:0000256" key="7">
    <source>
        <dbReference type="SAM" id="MobiDB-lite"/>
    </source>
</evidence>
<organism evidence="11 12">
    <name type="scientific">Pythium insidiosum</name>
    <name type="common">Pythiosis disease agent</name>
    <dbReference type="NCBI Taxonomy" id="114742"/>
    <lineage>
        <taxon>Eukaryota</taxon>
        <taxon>Sar</taxon>
        <taxon>Stramenopiles</taxon>
        <taxon>Oomycota</taxon>
        <taxon>Peronosporomycetes</taxon>
        <taxon>Pythiales</taxon>
        <taxon>Pythiaceae</taxon>
        <taxon>Pythium</taxon>
    </lineage>
</organism>
<feature type="domain" description="FYVE-type" evidence="8">
    <location>
        <begin position="173"/>
        <end position="214"/>
    </location>
</feature>
<dbReference type="GO" id="GO:0005768">
    <property type="term" value="C:endosome"/>
    <property type="evidence" value="ECO:0007669"/>
    <property type="project" value="TreeGrafter"/>
</dbReference>
<dbReference type="GO" id="GO:0016303">
    <property type="term" value="F:1-phosphatidylinositol-3-kinase activity"/>
    <property type="evidence" value="ECO:0007669"/>
    <property type="project" value="TreeGrafter"/>
</dbReference>
<dbReference type="Gene3D" id="1.10.1070.11">
    <property type="entry name" value="Phosphatidylinositol 3-/4-kinase, catalytic domain"/>
    <property type="match status" value="1"/>
</dbReference>
<feature type="domain" description="PIK helical" evidence="10">
    <location>
        <begin position="372"/>
        <end position="577"/>
    </location>
</feature>
<dbReference type="InterPro" id="IPR011009">
    <property type="entry name" value="Kinase-like_dom_sf"/>
</dbReference>
<dbReference type="PROSITE" id="PS50290">
    <property type="entry name" value="PI3_4_KINASE_3"/>
    <property type="match status" value="1"/>
</dbReference>
<dbReference type="InterPro" id="IPR036940">
    <property type="entry name" value="PI3/4_kinase_cat_sf"/>
</dbReference>
<sequence length="1397" mass="155278">MSGVYDVDRADLGDPVGSAVDLSFSQILEAHSWQQQRRRKHGRATTSLTQQHAGGRSHTVHRSAMPSSGRPALGVLDEEHDEDDSEDTRQRTLRAAAARPPSSHTVPPRPVAYDVAASRQRSDTGSTDDDEWSTGSDSGRSLSSSSASSSSRGVGRDVYRFVQPRRLSSWVQDDAVNACFKCHTLFSLLLRKHHCRACGRIFCASCSSQRVVIPGDYEATPLAPSGNVLTSNASELMGSISWYLWSNPAAPSHSAQYDHDHGDDQDLSLMRSAEQRQERFLQDIERLQRANVVTKFTPCRSRSGSLGNSTSVATAAASSGKSNYVPHGSVLQRVCDDCACALQQRRQHYNIVRVFELCQFNLQELRVLGQVCRKWHRASVMCLSMFRQIQYYLPTHRLSEREKALLVINRAFLSGHTKWILQLIKAIDFSHDEEDEGDDVRNRALVREVLDLLQLPRRNKCMLTMCSRLCQPELSSVDALEILADESIRNRELRGMCVDALLRTATDKEWASFLPVLLHSLSTEANAATSKLGRAVVRQAQCDVRFCYDLFWGLTVMAEDAGCRRKFDGVKQRLLLTLAQLRQHTAPASIGNGMGSNRVISDDIAEQLLRGQEFVDLLYKVPPRIPVKQVRQTLEATVERSMLFAPKRTSGVNNDTTFDADRAQVPLSPTQQHWPLLRVPVDPTVKISGIDFKSIEVKRSAEAPMIVTCTGVEREEDDDEVRQRRPRNNSSSSISSVSEHPSPPRPASKAVALPSYRLMYKRDDLRKDAIVQNIINVMYLILKQETRLEIPVVTYRVLPTSSFDGLIEIVENAHTLYSIIRDHGNILNFLHHYNGHRTLSEISSSFRESLAAYTVITFLLGVGDRHADNVMLTKDGILFHIDYGFILGKDPKPLQPPMRLDHYMIEALGGTQTAQFEQFKKLCVIAFNCLRRHVSLFMIMLTLVVKAIPEITDFDMNYTQSDLEAFVIERFLPGQTDDEAATALMLRMEGKLNEKIGLKLSDFVHAHANEKTVSKSIGSVGSSVKVGVEAVSTVASSITSGAASLYSYMWGSSGGSSNKLRRFFGNASPDQDFGPQATPVTQAPPSLRTASNSTRKRPHRARLSCTSLYADFFPACLAFLDMASMANCALVCKDWHRTLQDPFVWEQFYSIPWRHGQLFPKQLATLPSSAALQLRRACVQRLRVPLAVSTRAQTWIRPNGSVFLLNDSLRRSMDNGSIESARSREALAPLAIVHALTGRRICYFEVSMMGCGSVGLASVSSPNERSAYGFTSSHHVGWLPVSYGFHGDNGNLYFNDGSAPIGGFELQYGPVWGDQTPQICRKTPATPVVIGCGWDMDLGQLFFTLNGRWLGLAPVAVDATREFAAAVTLRRLGDYAELNLGRSAFEFDLEAFVAGAA</sequence>
<keyword evidence="3 6" id="KW-0863">Zinc-finger</keyword>
<dbReference type="Gene3D" id="3.30.40.10">
    <property type="entry name" value="Zinc/RING finger domain, C3HC4 (zinc finger)"/>
    <property type="match status" value="1"/>
</dbReference>
<evidence type="ECO:0000313" key="12">
    <source>
        <dbReference type="Proteomes" id="UP001209570"/>
    </source>
</evidence>
<dbReference type="SUPFAM" id="SSF56112">
    <property type="entry name" value="Protein kinase-like (PK-like)"/>
    <property type="match status" value="1"/>
</dbReference>
<dbReference type="InterPro" id="IPR001263">
    <property type="entry name" value="PI3K_accessory_dom"/>
</dbReference>
<dbReference type="Pfam" id="PF00646">
    <property type="entry name" value="F-box"/>
    <property type="match status" value="1"/>
</dbReference>
<dbReference type="InterPro" id="IPR015433">
    <property type="entry name" value="PI3/4_kinase"/>
</dbReference>
<dbReference type="GO" id="GO:0005777">
    <property type="term" value="C:peroxisome"/>
    <property type="evidence" value="ECO:0007669"/>
    <property type="project" value="TreeGrafter"/>
</dbReference>
<evidence type="ECO:0000256" key="5">
    <source>
        <dbReference type="ARBA" id="ARBA00022833"/>
    </source>
</evidence>
<dbReference type="SMART" id="SM00146">
    <property type="entry name" value="PI3Kc"/>
    <property type="match status" value="1"/>
</dbReference>
<dbReference type="InterPro" id="IPR000403">
    <property type="entry name" value="PI3/4_kinase_cat_dom"/>
</dbReference>
<dbReference type="InterPro" id="IPR017455">
    <property type="entry name" value="Znf_FYVE-rel"/>
</dbReference>
<dbReference type="InterPro" id="IPR057756">
    <property type="entry name" value="PI3-kinase_type3/VPS34_cat"/>
</dbReference>
<dbReference type="Gene3D" id="1.25.40.70">
    <property type="entry name" value="Phosphatidylinositol 3-kinase, accessory domain (PIK)"/>
    <property type="match status" value="1"/>
</dbReference>
<dbReference type="InterPro" id="IPR018936">
    <property type="entry name" value="PI3/4_kinase_CS"/>
</dbReference>
<dbReference type="InterPro" id="IPR016024">
    <property type="entry name" value="ARM-type_fold"/>
</dbReference>
<dbReference type="InterPro" id="IPR011011">
    <property type="entry name" value="Znf_FYVE_PHD"/>
</dbReference>
<dbReference type="PANTHER" id="PTHR10048:SF7">
    <property type="entry name" value="PHOSPHATIDYLINOSITOL 3-KINASE CATALYTIC SUBUNIT TYPE 3"/>
    <property type="match status" value="1"/>
</dbReference>
<dbReference type="Pfam" id="PF00622">
    <property type="entry name" value="SPRY"/>
    <property type="match status" value="1"/>
</dbReference>
<dbReference type="SUPFAM" id="SSF48371">
    <property type="entry name" value="ARM repeat"/>
    <property type="match status" value="1"/>
</dbReference>
<evidence type="ECO:0000259" key="8">
    <source>
        <dbReference type="PROSITE" id="PS50178"/>
    </source>
</evidence>
<keyword evidence="12" id="KW-1185">Reference proteome</keyword>
<dbReference type="Gene3D" id="1.20.1280.50">
    <property type="match status" value="1"/>
</dbReference>
<dbReference type="Pfam" id="PF01363">
    <property type="entry name" value="FYVE"/>
    <property type="match status" value="1"/>
</dbReference>
<dbReference type="GO" id="GO:0000045">
    <property type="term" value="P:autophagosome assembly"/>
    <property type="evidence" value="ECO:0007669"/>
    <property type="project" value="TreeGrafter"/>
</dbReference>
<feature type="compositionally biased region" description="Low complexity" evidence="7">
    <location>
        <begin position="728"/>
        <end position="740"/>
    </location>
</feature>
<keyword evidence="2" id="KW-0479">Metal-binding</keyword>
<dbReference type="SUPFAM" id="SSF57903">
    <property type="entry name" value="FYVE/PHD zinc finger"/>
    <property type="match status" value="1"/>
</dbReference>
<dbReference type="Gene3D" id="2.60.120.920">
    <property type="match status" value="1"/>
</dbReference>
<feature type="compositionally biased region" description="Polar residues" evidence="7">
    <location>
        <begin position="1078"/>
        <end position="1093"/>
    </location>
</feature>
<dbReference type="InterPro" id="IPR042236">
    <property type="entry name" value="PI3K_accessory_sf"/>
</dbReference>
<feature type="region of interest" description="Disordered" evidence="7">
    <location>
        <begin position="708"/>
        <end position="749"/>
    </location>
</feature>
<dbReference type="SUPFAM" id="SSF49899">
    <property type="entry name" value="Concanavalin A-like lectins/glucanases"/>
    <property type="match status" value="1"/>
</dbReference>
<dbReference type="GO" id="GO:0034271">
    <property type="term" value="C:phosphatidylinositol 3-kinase complex, class III, type I"/>
    <property type="evidence" value="ECO:0007669"/>
    <property type="project" value="TreeGrafter"/>
</dbReference>
<evidence type="ECO:0000259" key="10">
    <source>
        <dbReference type="PROSITE" id="PS51545"/>
    </source>
</evidence>
<evidence type="ECO:0000313" key="11">
    <source>
        <dbReference type="EMBL" id="KAJ0409860.1"/>
    </source>
</evidence>
<evidence type="ECO:0000256" key="4">
    <source>
        <dbReference type="ARBA" id="ARBA00022777"/>
    </source>
</evidence>
<feature type="region of interest" description="Disordered" evidence="7">
    <location>
        <begin position="1069"/>
        <end position="1096"/>
    </location>
</feature>
<evidence type="ECO:0000256" key="1">
    <source>
        <dbReference type="ARBA" id="ARBA00022679"/>
    </source>
</evidence>
<dbReference type="InterPro" id="IPR013083">
    <property type="entry name" value="Znf_RING/FYVE/PHD"/>
</dbReference>
<dbReference type="GO" id="GO:0048015">
    <property type="term" value="P:phosphatidylinositol-mediated signaling"/>
    <property type="evidence" value="ECO:0007669"/>
    <property type="project" value="TreeGrafter"/>
</dbReference>
<dbReference type="InterPro" id="IPR044736">
    <property type="entry name" value="Gid1/RanBPM/SPLA_SPRY"/>
</dbReference>
<dbReference type="PROSITE" id="PS00916">
    <property type="entry name" value="PI3_4_KINASE_2"/>
    <property type="match status" value="1"/>
</dbReference>